<feature type="chain" id="PRO_5032994334" description="PSI domain-containing protein" evidence="1">
    <location>
        <begin position="22"/>
        <end position="204"/>
    </location>
</feature>
<evidence type="ECO:0000313" key="2">
    <source>
        <dbReference type="EMBL" id="CAE8616578.1"/>
    </source>
</evidence>
<accession>A0A813FWA8</accession>
<name>A0A813FWA8_POLGL</name>
<evidence type="ECO:0008006" key="4">
    <source>
        <dbReference type="Google" id="ProtNLM"/>
    </source>
</evidence>
<feature type="signal peptide" evidence="1">
    <location>
        <begin position="1"/>
        <end position="21"/>
    </location>
</feature>
<proteinExistence type="predicted"/>
<protein>
    <recommendedName>
        <fullName evidence="4">PSI domain-containing protein</fullName>
    </recommendedName>
</protein>
<evidence type="ECO:0000313" key="3">
    <source>
        <dbReference type="Proteomes" id="UP000654075"/>
    </source>
</evidence>
<gene>
    <name evidence="2" type="ORF">PGLA1383_LOCUS34258</name>
</gene>
<reference evidence="2" key="1">
    <citation type="submission" date="2021-02" db="EMBL/GenBank/DDBJ databases">
        <authorList>
            <person name="Dougan E. K."/>
            <person name="Rhodes N."/>
            <person name="Thang M."/>
            <person name="Chan C."/>
        </authorList>
    </citation>
    <scope>NUCLEOTIDE SEQUENCE</scope>
</reference>
<keyword evidence="1" id="KW-0732">Signal</keyword>
<dbReference type="Proteomes" id="UP000654075">
    <property type="component" value="Unassembled WGS sequence"/>
</dbReference>
<organism evidence="2 3">
    <name type="scientific">Polarella glacialis</name>
    <name type="common">Dinoflagellate</name>
    <dbReference type="NCBI Taxonomy" id="89957"/>
    <lineage>
        <taxon>Eukaryota</taxon>
        <taxon>Sar</taxon>
        <taxon>Alveolata</taxon>
        <taxon>Dinophyceae</taxon>
        <taxon>Suessiales</taxon>
        <taxon>Suessiaceae</taxon>
        <taxon>Polarella</taxon>
    </lineage>
</organism>
<keyword evidence="3" id="KW-1185">Reference proteome</keyword>
<dbReference type="EMBL" id="CAJNNV010025915">
    <property type="protein sequence ID" value="CAE8616578.1"/>
    <property type="molecule type" value="Genomic_DNA"/>
</dbReference>
<comment type="caution">
    <text evidence="2">The sequence shown here is derived from an EMBL/GenBank/DDBJ whole genome shotgun (WGS) entry which is preliminary data.</text>
</comment>
<sequence length="204" mass="21010">MAKSCIAIILLLLAARGTAKSMPCEGGDSCDLVGEVDESGLLVIQHTAASKQASKQASVLSFTKTKLVAKNSKCSKQHQCSWDCMEDCEACLSEGCSCDFSSASCGKDLSCETKTMTWWKLNQDTALTSEKRYCLASDTLAQIEDGVLIAFAVVAVVGTGGAALGLFGAADVAAEGGVAAVDGGGMAAQLADSSWCELTGVWGD</sequence>
<evidence type="ECO:0000256" key="1">
    <source>
        <dbReference type="SAM" id="SignalP"/>
    </source>
</evidence>
<dbReference type="AlphaFoldDB" id="A0A813FWA8"/>